<dbReference type="GO" id="GO:0016586">
    <property type="term" value="C:RSC-type complex"/>
    <property type="evidence" value="ECO:0007669"/>
    <property type="project" value="InterPro"/>
</dbReference>
<dbReference type="InterPro" id="IPR037382">
    <property type="entry name" value="Rsc/polybromo"/>
</dbReference>
<dbReference type="GO" id="GO:0006338">
    <property type="term" value="P:chromatin remodeling"/>
    <property type="evidence" value="ECO:0007669"/>
    <property type="project" value="InterPro"/>
</dbReference>
<evidence type="ECO:0000313" key="8">
    <source>
        <dbReference type="EMBL" id="KOF88817.1"/>
    </source>
</evidence>
<gene>
    <name evidence="8" type="ORF">OCBIM_22014196mg</name>
</gene>
<dbReference type="GO" id="GO:0006368">
    <property type="term" value="P:transcription elongation by RNA polymerase II"/>
    <property type="evidence" value="ECO:0007669"/>
    <property type="project" value="TreeGrafter"/>
</dbReference>
<feature type="domain" description="BAH" evidence="7">
    <location>
        <begin position="10"/>
        <end position="129"/>
    </location>
</feature>
<dbReference type="AlphaFoldDB" id="A0A0L8HHU7"/>
<organism evidence="8">
    <name type="scientific">Octopus bimaculoides</name>
    <name type="common">California two-spotted octopus</name>
    <dbReference type="NCBI Taxonomy" id="37653"/>
    <lineage>
        <taxon>Eukaryota</taxon>
        <taxon>Metazoa</taxon>
        <taxon>Spiralia</taxon>
        <taxon>Lophotrochozoa</taxon>
        <taxon>Mollusca</taxon>
        <taxon>Cephalopoda</taxon>
        <taxon>Coleoidea</taxon>
        <taxon>Octopodiformes</taxon>
        <taxon>Octopoda</taxon>
        <taxon>Incirrata</taxon>
        <taxon>Octopodidae</taxon>
        <taxon>Octopus</taxon>
    </lineage>
</organism>
<sequence>MEASIKYRDQIYSIGDFVYIEPRENGLEPHIMCIEKLFHDNAGLPALHGNWFYRPNETFHLATRKFLEKEVFKSEFSTTISLSQLLGPKCYVMFVKDYFKMKPQGFADKDVYVCESRYNARHKAFKKIKVRFQN</sequence>
<dbReference type="GO" id="GO:0003682">
    <property type="term" value="F:chromatin binding"/>
    <property type="evidence" value="ECO:0007669"/>
    <property type="project" value="InterPro"/>
</dbReference>
<dbReference type="PANTHER" id="PTHR16062:SF19">
    <property type="entry name" value="PROTEIN POLYBROMO-1"/>
    <property type="match status" value="1"/>
</dbReference>
<proteinExistence type="predicted"/>
<evidence type="ECO:0000256" key="5">
    <source>
        <dbReference type="ARBA" id="ARBA00023163"/>
    </source>
</evidence>
<evidence type="ECO:0000256" key="1">
    <source>
        <dbReference type="ARBA" id="ARBA00004123"/>
    </source>
</evidence>
<keyword evidence="4" id="KW-0805">Transcription regulation</keyword>
<keyword evidence="2" id="KW-0677">Repeat</keyword>
<dbReference type="SMART" id="SM00439">
    <property type="entry name" value="BAH"/>
    <property type="match status" value="1"/>
</dbReference>
<protein>
    <recommendedName>
        <fullName evidence="7">BAH domain-containing protein</fullName>
    </recommendedName>
</protein>
<comment type="subcellular location">
    <subcellularLocation>
        <location evidence="1">Nucleus</location>
    </subcellularLocation>
</comment>
<evidence type="ECO:0000256" key="3">
    <source>
        <dbReference type="ARBA" id="ARBA00022853"/>
    </source>
</evidence>
<evidence type="ECO:0000256" key="6">
    <source>
        <dbReference type="ARBA" id="ARBA00023242"/>
    </source>
</evidence>
<dbReference type="Pfam" id="PF01426">
    <property type="entry name" value="BAH"/>
    <property type="match status" value="1"/>
</dbReference>
<keyword evidence="5" id="KW-0804">Transcription</keyword>
<reference evidence="8" key="1">
    <citation type="submission" date="2015-07" db="EMBL/GenBank/DDBJ databases">
        <title>MeaNS - Measles Nucleotide Surveillance Program.</title>
        <authorList>
            <person name="Tran T."/>
            <person name="Druce J."/>
        </authorList>
    </citation>
    <scope>NUCLEOTIDE SEQUENCE</scope>
    <source>
        <strain evidence="8">UCB-OBI-ISO-001</strain>
        <tissue evidence="8">Gonad</tissue>
    </source>
</reference>
<keyword evidence="3" id="KW-0156">Chromatin regulator</keyword>
<dbReference type="CDD" id="cd04717">
    <property type="entry name" value="BAH_polybromo"/>
    <property type="match status" value="1"/>
</dbReference>
<evidence type="ECO:0000256" key="4">
    <source>
        <dbReference type="ARBA" id="ARBA00023015"/>
    </source>
</evidence>
<dbReference type="InterPro" id="IPR001025">
    <property type="entry name" value="BAH_dom"/>
</dbReference>
<evidence type="ECO:0000259" key="7">
    <source>
        <dbReference type="PROSITE" id="PS51038"/>
    </source>
</evidence>
<dbReference type="InterPro" id="IPR043151">
    <property type="entry name" value="BAH_sf"/>
</dbReference>
<dbReference type="STRING" id="37653.A0A0L8HHU7"/>
<dbReference type="OrthoDB" id="10009055at2759"/>
<evidence type="ECO:0000256" key="2">
    <source>
        <dbReference type="ARBA" id="ARBA00022737"/>
    </source>
</evidence>
<keyword evidence="6" id="KW-0539">Nucleus</keyword>
<dbReference type="Gene3D" id="2.30.30.490">
    <property type="match status" value="1"/>
</dbReference>
<dbReference type="EMBL" id="KQ418100">
    <property type="protein sequence ID" value="KOF88817.1"/>
    <property type="molecule type" value="Genomic_DNA"/>
</dbReference>
<dbReference type="PROSITE" id="PS51038">
    <property type="entry name" value="BAH"/>
    <property type="match status" value="1"/>
</dbReference>
<name>A0A0L8HHU7_OCTBM</name>
<dbReference type="PANTHER" id="PTHR16062">
    <property type="entry name" value="SWI/SNF-RELATED"/>
    <property type="match status" value="1"/>
</dbReference>
<accession>A0A0L8HHU7</accession>